<feature type="topological domain" description="Lumenal" evidence="8">
    <location>
        <begin position="905"/>
        <end position="907"/>
    </location>
</feature>
<dbReference type="PANTHER" id="PTHR45923">
    <property type="entry name" value="PROTEIN SEY1"/>
    <property type="match status" value="1"/>
</dbReference>
<keyword evidence="3 8" id="KW-0378">Hydrolase</keyword>
<dbReference type="HAMAP" id="MF_03109">
    <property type="entry name" value="Sey1"/>
    <property type="match status" value="1"/>
</dbReference>
<evidence type="ECO:0000256" key="3">
    <source>
        <dbReference type="ARBA" id="ARBA00022801"/>
    </source>
</evidence>
<keyword evidence="4 8" id="KW-0256">Endoplasmic reticulum</keyword>
<feature type="compositionally biased region" description="Low complexity" evidence="9">
    <location>
        <begin position="142"/>
        <end position="159"/>
    </location>
</feature>
<dbReference type="Pfam" id="PF05879">
    <property type="entry name" value="RHD3_GTPase"/>
    <property type="match status" value="1"/>
</dbReference>
<feature type="domain" description="GB1/RHD3-type G" evidence="11">
    <location>
        <begin position="259"/>
        <end position="477"/>
    </location>
</feature>
<dbReference type="OrthoDB" id="1597724at2759"/>
<dbReference type="InterPro" id="IPR027417">
    <property type="entry name" value="P-loop_NTPase"/>
</dbReference>
<dbReference type="Pfam" id="PF20428">
    <property type="entry name" value="Sey1_3HB"/>
    <property type="match status" value="2"/>
</dbReference>
<comment type="subcellular location">
    <subcellularLocation>
        <location evidence="8">Endoplasmic reticulum membrane</location>
        <topology evidence="8">Multi-pass membrane protein</topology>
    </subcellularLocation>
    <text evidence="8">Enriched in the cortical ER. Concentrated in punctae along the ER tubules.</text>
</comment>
<feature type="topological domain" description="Cytoplasmic" evidence="8">
    <location>
        <begin position="1"/>
        <end position="883"/>
    </location>
</feature>
<feature type="transmembrane region" description="Helical" evidence="10">
    <location>
        <begin position="908"/>
        <end position="926"/>
    </location>
</feature>
<keyword evidence="1 8" id="KW-0812">Transmembrane</keyword>
<dbReference type="InterPro" id="IPR008803">
    <property type="entry name" value="RHD3/Sey1"/>
</dbReference>
<reference evidence="12" key="1">
    <citation type="submission" date="2022-07" db="EMBL/GenBank/DDBJ databases">
        <title>Phylogenomic reconstructions and comparative analyses of Kickxellomycotina fungi.</title>
        <authorList>
            <person name="Reynolds N.K."/>
            <person name="Stajich J.E."/>
            <person name="Barry K."/>
            <person name="Grigoriev I.V."/>
            <person name="Crous P."/>
            <person name="Smith M.E."/>
        </authorList>
    </citation>
    <scope>NUCLEOTIDE SEQUENCE</scope>
    <source>
        <strain evidence="12">RSA 861</strain>
    </source>
</reference>
<dbReference type="GO" id="GO:0003924">
    <property type="term" value="F:GTPase activity"/>
    <property type="evidence" value="ECO:0007669"/>
    <property type="project" value="UniProtKB-UniRule"/>
</dbReference>
<dbReference type="Gene3D" id="3.40.50.300">
    <property type="entry name" value="P-loop containing nucleotide triphosphate hydrolases"/>
    <property type="match status" value="1"/>
</dbReference>
<dbReference type="EMBL" id="JANBPT010000565">
    <property type="protein sequence ID" value="KAJ1916868.1"/>
    <property type="molecule type" value="Genomic_DNA"/>
</dbReference>
<dbReference type="InterPro" id="IPR030386">
    <property type="entry name" value="G_GB1_RHD3_dom"/>
</dbReference>
<dbReference type="Proteomes" id="UP001150569">
    <property type="component" value="Unassembled WGS sequence"/>
</dbReference>
<evidence type="ECO:0000313" key="12">
    <source>
        <dbReference type="EMBL" id="KAJ1916868.1"/>
    </source>
</evidence>
<feature type="region of interest" description="Disordered" evidence="9">
    <location>
        <begin position="1"/>
        <end position="32"/>
    </location>
</feature>
<evidence type="ECO:0000256" key="5">
    <source>
        <dbReference type="ARBA" id="ARBA00022989"/>
    </source>
</evidence>
<evidence type="ECO:0000256" key="8">
    <source>
        <dbReference type="HAMAP-Rule" id="MF_03109"/>
    </source>
</evidence>
<feature type="transmembrane region" description="Helical" evidence="10">
    <location>
        <begin position="884"/>
        <end position="901"/>
    </location>
</feature>
<comment type="caution">
    <text evidence="12">The sequence shown here is derived from an EMBL/GenBank/DDBJ whole genome shotgun (WGS) entry which is preliminary data.</text>
</comment>
<evidence type="ECO:0000256" key="2">
    <source>
        <dbReference type="ARBA" id="ARBA00022741"/>
    </source>
</evidence>
<dbReference type="GO" id="GO:0016320">
    <property type="term" value="P:endoplasmic reticulum membrane fusion"/>
    <property type="evidence" value="ECO:0007669"/>
    <property type="project" value="TreeGrafter"/>
</dbReference>
<protein>
    <submittedName>
        <fullName evidence="12">Dynamin-like GTPase that mediates homotypic ER fusion</fullName>
    </submittedName>
</protein>
<dbReference type="InterPro" id="IPR046758">
    <property type="entry name" value="Sey1/RHD3-like_3HB"/>
</dbReference>
<dbReference type="GO" id="GO:0005789">
    <property type="term" value="C:endoplasmic reticulum membrane"/>
    <property type="evidence" value="ECO:0007669"/>
    <property type="project" value="UniProtKB-SubCell"/>
</dbReference>
<keyword evidence="7 8" id="KW-0472">Membrane</keyword>
<proteinExistence type="inferred from homology"/>
<dbReference type="CDD" id="cd01851">
    <property type="entry name" value="GBP"/>
    <property type="match status" value="1"/>
</dbReference>
<evidence type="ECO:0000256" key="10">
    <source>
        <dbReference type="SAM" id="Phobius"/>
    </source>
</evidence>
<evidence type="ECO:0000256" key="1">
    <source>
        <dbReference type="ARBA" id="ARBA00022692"/>
    </source>
</evidence>
<evidence type="ECO:0000256" key="6">
    <source>
        <dbReference type="ARBA" id="ARBA00023134"/>
    </source>
</evidence>
<accession>A0A9W8A3X1</accession>
<keyword evidence="5 8" id="KW-1133">Transmembrane helix</keyword>
<name>A0A9W8A3X1_9FUNG</name>
<feature type="topological domain" description="Cytoplasmic" evidence="8">
    <location>
        <begin position="929"/>
        <end position="1064"/>
    </location>
</feature>
<dbReference type="PANTHER" id="PTHR45923:SF2">
    <property type="entry name" value="PROTEIN SEY1"/>
    <property type="match status" value="1"/>
</dbReference>
<evidence type="ECO:0000313" key="13">
    <source>
        <dbReference type="Proteomes" id="UP001150569"/>
    </source>
</evidence>
<organism evidence="12 13">
    <name type="scientific">Tieghemiomyces parasiticus</name>
    <dbReference type="NCBI Taxonomy" id="78921"/>
    <lineage>
        <taxon>Eukaryota</taxon>
        <taxon>Fungi</taxon>
        <taxon>Fungi incertae sedis</taxon>
        <taxon>Zoopagomycota</taxon>
        <taxon>Kickxellomycotina</taxon>
        <taxon>Dimargaritomycetes</taxon>
        <taxon>Dimargaritales</taxon>
        <taxon>Dimargaritaceae</taxon>
        <taxon>Tieghemiomyces</taxon>
    </lineage>
</organism>
<feature type="compositionally biased region" description="Low complexity" evidence="9">
    <location>
        <begin position="1004"/>
        <end position="1021"/>
    </location>
</feature>
<feature type="region of interest" description="Disordered" evidence="9">
    <location>
        <begin position="961"/>
        <end position="1064"/>
    </location>
</feature>
<gene>
    <name evidence="12" type="primary">SEY1_2</name>
    <name evidence="8" type="synonym">SEY1</name>
    <name evidence="12" type="ORF">IWQ60_007966</name>
</gene>
<keyword evidence="6 8" id="KW-0342">GTP-binding</keyword>
<evidence type="ECO:0000256" key="7">
    <source>
        <dbReference type="ARBA" id="ARBA00023136"/>
    </source>
</evidence>
<feature type="region of interest" description="Disordered" evidence="9">
    <location>
        <begin position="120"/>
        <end position="214"/>
    </location>
</feature>
<keyword evidence="13" id="KW-1185">Reference proteome</keyword>
<dbReference type="GO" id="GO:0005525">
    <property type="term" value="F:GTP binding"/>
    <property type="evidence" value="ECO:0007669"/>
    <property type="project" value="UniProtKB-UniRule"/>
</dbReference>
<dbReference type="SUPFAM" id="SSF52540">
    <property type="entry name" value="P-loop containing nucleoside triphosphate hydrolases"/>
    <property type="match status" value="1"/>
</dbReference>
<feature type="compositionally biased region" description="Basic and acidic residues" evidence="9">
    <location>
        <begin position="1053"/>
        <end position="1064"/>
    </location>
</feature>
<evidence type="ECO:0000256" key="9">
    <source>
        <dbReference type="SAM" id="MobiDB-lite"/>
    </source>
</evidence>
<dbReference type="AlphaFoldDB" id="A0A9W8A3X1"/>
<feature type="binding site" evidence="8">
    <location>
        <begin position="269"/>
        <end position="276"/>
    </location>
    <ligand>
        <name>GTP</name>
        <dbReference type="ChEBI" id="CHEBI:37565"/>
    </ligand>
</feature>
<comment type="similarity">
    <text evidence="8">Belongs to the TRAFAC class dynamin-like GTPase superfamily. GB1/RHD3 GTPase family. RHD3 subfamily.</text>
</comment>
<dbReference type="PROSITE" id="PS51715">
    <property type="entry name" value="G_GB1_RHD3"/>
    <property type="match status" value="1"/>
</dbReference>
<sequence length="1064" mass="118364">MGSGGTSPHAVQQLSRRWRMKTVPRSRPGPAGPQLELTHVQGQASAVASGLPKHTILARLAPAVSPVLGRSTASHSPLHPTASASDTVTDSLCTQRAVCAILTRPTSCLLLTHHRHVLDRQPPKAPRHPPLSHDIPSPTPLTASPRTAGSSRSSGRSSPFLSDSEPADSPATMFYSTSSRYPRAEAENGHPGTRAFSPSFSYPAQDPRDNFGPTNPPLSPAGKPVDAQTAMLQVIDEDQNFSPQLNYYMKHVWGLTDHGFDYNLVAVFGSQSTGKSTLLNRLFGTDFAVMDERARRQTTKGIWMSQSRDLGVLIMDVEGTDGRERGEDQEFERKSALFSMATAEVLLVNMWENMVGLYNGANMGLLKTVFEVNLQLFHDRNSRHGRTLLLFVIRDHVSKTTLDNLAATVKQDLDRLWSELSKPEGLEDSRIEDFFDFSFVSLPHKLLQPDHFNRQVDQLRLRFTRPSDPHYVFKPQYHKMIPADGFPKYAETIWEKIVSNRDLDLPTQQELLAQYRCDEIAAAVFDAFLEAVRPLRPVLEGGRLIDNLGEQMGDHRRTALAHFDKNASRYHHEVYNRKRREHLAKLNSELHLLFLAQIKNAGQRVLQEFRSTLKRQLGAQGGNGSDYDFGAVVRTATRAALERFEREARALVLDDTDWSYAQEAEQLRGELDVVTDQLRGEELKKVQRRMEKTVRTRFADTVPAVLNDPKPDMWGEVLRGFFDTTDREERHLRATAAGLDLPASELDELTLQAHQLAWEALLARVHEETGDQMMLVRLRTCLEDRFRYDDQGIPRVWQPSDDIDGQFGTAKESTSQLIPLFSRIDTSGFEGELESYFAPDFVVSETLELLPATRQRDLGKRFQREADALYLEAKRSVVATTAQTPYWIIVLLFVLGWNEFVTVVTSPVYLILLVTFGTAGYVIHVLNLTGPVQQAARIVAASASRHVHTLLLEALNRTGGAEANAVAEQPTGRRRTATTTMSAGNSGDVDNAFELNELRRKPSQRSISSGSSSSSSRTSPRPAEPRAQRNTASPAAAIRGGGIPRASSGYAGHVDRPGSESDAP</sequence>
<evidence type="ECO:0000256" key="4">
    <source>
        <dbReference type="ARBA" id="ARBA00022824"/>
    </source>
</evidence>
<dbReference type="FunFam" id="3.40.50.300:FF:000727">
    <property type="entry name" value="Protein SEY1 homolog"/>
    <property type="match status" value="1"/>
</dbReference>
<evidence type="ECO:0000259" key="11">
    <source>
        <dbReference type="PROSITE" id="PS51715"/>
    </source>
</evidence>
<keyword evidence="2 8" id="KW-0547">Nucleotide-binding</keyword>